<dbReference type="Proteomes" id="UP000700908">
    <property type="component" value="Unassembled WGS sequence"/>
</dbReference>
<dbReference type="Gene3D" id="2.170.130.30">
    <property type="match status" value="1"/>
</dbReference>
<dbReference type="Pfam" id="PF14478">
    <property type="entry name" value="DUF4430"/>
    <property type="match status" value="1"/>
</dbReference>
<proteinExistence type="predicted"/>
<protein>
    <submittedName>
        <fullName evidence="4">DUF4430 domain-containing protein</fullName>
    </submittedName>
</protein>
<name>A0ABS7MHU0_9ACTN</name>
<organism evidence="4 5">
    <name type="scientific">Collinsella ureilytica</name>
    <dbReference type="NCBI Taxonomy" id="2869515"/>
    <lineage>
        <taxon>Bacteria</taxon>
        <taxon>Bacillati</taxon>
        <taxon>Actinomycetota</taxon>
        <taxon>Coriobacteriia</taxon>
        <taxon>Coriobacteriales</taxon>
        <taxon>Coriobacteriaceae</taxon>
        <taxon>Collinsella</taxon>
    </lineage>
</organism>
<accession>A0ABS7MHU0</accession>
<feature type="compositionally biased region" description="Basic and acidic residues" evidence="1">
    <location>
        <begin position="97"/>
        <end position="109"/>
    </location>
</feature>
<feature type="domain" description="Transcobalamin-like C-terminal" evidence="3">
    <location>
        <begin position="180"/>
        <end position="238"/>
    </location>
</feature>
<dbReference type="RefSeq" id="WP_222198597.1">
    <property type="nucleotide sequence ID" value="NZ_JAIMFO010000004.1"/>
</dbReference>
<evidence type="ECO:0000259" key="3">
    <source>
        <dbReference type="Pfam" id="PF14478"/>
    </source>
</evidence>
<evidence type="ECO:0000256" key="1">
    <source>
        <dbReference type="SAM" id="MobiDB-lite"/>
    </source>
</evidence>
<feature type="compositionally biased region" description="Low complexity" evidence="1">
    <location>
        <begin position="110"/>
        <end position="131"/>
    </location>
</feature>
<keyword evidence="2" id="KW-0812">Transmembrane</keyword>
<feature type="region of interest" description="Disordered" evidence="1">
    <location>
        <begin position="82"/>
        <end position="136"/>
    </location>
</feature>
<keyword evidence="2" id="KW-1133">Transmembrane helix</keyword>
<gene>
    <name evidence="4" type="ORF">K6V98_00635</name>
</gene>
<reference evidence="4 5" key="1">
    <citation type="submission" date="2021-08" db="EMBL/GenBank/DDBJ databases">
        <title>Collinsella faecalis sp. nov. isolated from swine faeces.</title>
        <authorList>
            <person name="Oh B.S."/>
            <person name="Lee J.H."/>
        </authorList>
    </citation>
    <scope>NUCLEOTIDE SEQUENCE [LARGE SCALE GENOMIC DNA]</scope>
    <source>
        <strain evidence="4 5">AGMB00827</strain>
    </source>
</reference>
<evidence type="ECO:0000313" key="5">
    <source>
        <dbReference type="Proteomes" id="UP000700908"/>
    </source>
</evidence>
<dbReference type="EMBL" id="JAIMFO010000004">
    <property type="protein sequence ID" value="MBY4796873.1"/>
    <property type="molecule type" value="Genomic_DNA"/>
</dbReference>
<evidence type="ECO:0000313" key="4">
    <source>
        <dbReference type="EMBL" id="MBY4796873.1"/>
    </source>
</evidence>
<feature type="transmembrane region" description="Helical" evidence="2">
    <location>
        <begin position="26"/>
        <end position="44"/>
    </location>
</feature>
<sequence length="239" mass="24473">MSRDVHKTQETQDDARAEWKARIRPTLLAAVSLCLIVAALLLSLPDALHPASEGRLRSASLSSAAQNADTSGHAEGIADVSETRDGQAAGPAQGSEQKADKSQAEEADSRAAAASSQAPAASEETPPQASETSSSRPALVRIRIVVDASSGGGGLLADTSLTFEPGASAYDALVGTGLSVNAQDSVYGIYVSAIGGYAADPSQSSTSGWTYTINGADPGRSAARAELSDGDTVRWTYSY</sequence>
<keyword evidence="5" id="KW-1185">Reference proteome</keyword>
<dbReference type="InterPro" id="IPR027954">
    <property type="entry name" value="Transcobalamin-like_C"/>
</dbReference>
<comment type="caution">
    <text evidence="4">The sequence shown here is derived from an EMBL/GenBank/DDBJ whole genome shotgun (WGS) entry which is preliminary data.</text>
</comment>
<keyword evidence="2" id="KW-0472">Membrane</keyword>
<evidence type="ECO:0000256" key="2">
    <source>
        <dbReference type="SAM" id="Phobius"/>
    </source>
</evidence>